<sequence>MKGKSISEIPNPYILNRWRKDVLKIASTINDVLDDASKYDMKKQLVCDVWSKIFSWVSLSDQSEDDLSKLIRTLSSFEEQMMTKNNPKNAASSKEVKDADIQVLVGLNEVDLNISPPNQCLNKGSARSSKWLKSAKE</sequence>
<evidence type="ECO:0000313" key="2">
    <source>
        <dbReference type="Proteomes" id="UP000596660"/>
    </source>
</evidence>
<dbReference type="EnsemblPlants" id="AUR62040113-RA">
    <property type="protein sequence ID" value="AUR62040113-RA:cds"/>
    <property type="gene ID" value="AUR62040113"/>
</dbReference>
<dbReference type="AlphaFoldDB" id="A0A803N442"/>
<dbReference type="Gramene" id="AUR62040113-RA">
    <property type="protein sequence ID" value="AUR62040113-RA:cds"/>
    <property type="gene ID" value="AUR62040113"/>
</dbReference>
<reference evidence="1" key="2">
    <citation type="submission" date="2021-03" db="UniProtKB">
        <authorList>
            <consortium name="EnsemblPlants"/>
        </authorList>
    </citation>
    <scope>IDENTIFICATION</scope>
</reference>
<accession>A0A803N442</accession>
<keyword evidence="2" id="KW-1185">Reference proteome</keyword>
<dbReference type="Proteomes" id="UP000596660">
    <property type="component" value="Unplaced"/>
</dbReference>
<organism evidence="1 2">
    <name type="scientific">Chenopodium quinoa</name>
    <name type="common">Quinoa</name>
    <dbReference type="NCBI Taxonomy" id="63459"/>
    <lineage>
        <taxon>Eukaryota</taxon>
        <taxon>Viridiplantae</taxon>
        <taxon>Streptophyta</taxon>
        <taxon>Embryophyta</taxon>
        <taxon>Tracheophyta</taxon>
        <taxon>Spermatophyta</taxon>
        <taxon>Magnoliopsida</taxon>
        <taxon>eudicotyledons</taxon>
        <taxon>Gunneridae</taxon>
        <taxon>Pentapetalae</taxon>
        <taxon>Caryophyllales</taxon>
        <taxon>Chenopodiaceae</taxon>
        <taxon>Chenopodioideae</taxon>
        <taxon>Atripliceae</taxon>
        <taxon>Chenopodium</taxon>
    </lineage>
</organism>
<protein>
    <submittedName>
        <fullName evidence="1">Uncharacterized protein</fullName>
    </submittedName>
</protein>
<evidence type="ECO:0000313" key="1">
    <source>
        <dbReference type="EnsemblPlants" id="AUR62040113-RA:cds"/>
    </source>
</evidence>
<reference evidence="1" key="1">
    <citation type="journal article" date="2017" name="Nature">
        <title>The genome of Chenopodium quinoa.</title>
        <authorList>
            <person name="Jarvis D.E."/>
            <person name="Ho Y.S."/>
            <person name="Lightfoot D.J."/>
            <person name="Schmoeckel S.M."/>
            <person name="Li B."/>
            <person name="Borm T.J.A."/>
            <person name="Ohyanagi H."/>
            <person name="Mineta K."/>
            <person name="Michell C.T."/>
            <person name="Saber N."/>
            <person name="Kharbatia N.M."/>
            <person name="Rupper R.R."/>
            <person name="Sharp A.R."/>
            <person name="Dally N."/>
            <person name="Boughton B.A."/>
            <person name="Woo Y.H."/>
            <person name="Gao G."/>
            <person name="Schijlen E.G.W.M."/>
            <person name="Guo X."/>
            <person name="Momin A.A."/>
            <person name="Negrao S."/>
            <person name="Al-Babili S."/>
            <person name="Gehring C."/>
            <person name="Roessner U."/>
            <person name="Jung C."/>
            <person name="Murphy K."/>
            <person name="Arold S.T."/>
            <person name="Gojobori T."/>
            <person name="van der Linden C.G."/>
            <person name="van Loo E.N."/>
            <person name="Jellen E.N."/>
            <person name="Maughan P.J."/>
            <person name="Tester M."/>
        </authorList>
    </citation>
    <scope>NUCLEOTIDE SEQUENCE [LARGE SCALE GENOMIC DNA]</scope>
    <source>
        <strain evidence="1">cv. PI 614886</strain>
    </source>
</reference>
<name>A0A803N442_CHEQI</name>
<proteinExistence type="predicted"/>